<dbReference type="eggNOG" id="COG3170">
    <property type="taxonomic scope" value="Bacteria"/>
</dbReference>
<dbReference type="EMBL" id="CP002467">
    <property type="protein sequence ID" value="ADV83388.1"/>
    <property type="molecule type" value="Genomic_DNA"/>
</dbReference>
<dbReference type="AlphaFoldDB" id="E8V140"/>
<evidence type="ECO:0000313" key="2">
    <source>
        <dbReference type="Proteomes" id="UP000006844"/>
    </source>
</evidence>
<keyword evidence="2" id="KW-1185">Reference proteome</keyword>
<gene>
    <name evidence="1" type="ordered locus">AciPR4_2610</name>
</gene>
<sequence length="559" mass="62895">MVIFMGFMLIVTRQAAASSDLYDTPERDVANMASTYVPVESWVYPAFELLASKGYVQSAFFNLRPWTRLDCARLLEEAKELTADESVSHDTAATLRSLRQEFALELRRREGERNTEFRIESVDQRTTAIAGRPLTDGYHFAETLVNENGRPFGQGTNLYSGFSIRATAGPFAAYVRSEIQRVPAAPLPNAQAQQQIAIADFTPFGAAGPPSHFLRGRLLDANVSFAFANNQFTFGKQTLWWGPARSGSTLFSNNAEPITMLRYDRVQPIELPGFLKLLGPIRAQFLVGRLSGTQYVQAQDTVFGSSGAALKNQPWIHGEKFTFEPTPNFQFGVSRTVIFGGKGAPLTSSTFLKSVFSAGEGDEEKDPGDRRIAFDAQYRIPGLRTCLTGYVDAFTEDEPFPLNYPKRSVWISGFALRCVPRLPHVTLRAEGLIAPHRNEFPGYYYFNVHYLTGYTNNRQLIGSWIGREGYGEQLWATWQLSPRSSIEVSNRNMNASSEFLGGGSLRDLRVSADIALRPEWQLRLENQTEWWRFPMLSLQPQRNNEFTLQLSYRPMGKTK</sequence>
<dbReference type="HOGENOM" id="CLU_419066_0_0_0"/>
<reference evidence="1 2" key="1">
    <citation type="journal article" date="2012" name="Stand. Genomic Sci.">
        <title>Complete genome sequence of Terriglobus saanensis type strain SP1PR4(T), an Acidobacteria from tundra soil.</title>
        <authorList>
            <person name="Rawat S.R."/>
            <person name="Mannisto M.K."/>
            <person name="Starovoytov V."/>
            <person name="Goodwin L."/>
            <person name="Nolan M."/>
            <person name="Hauser L."/>
            <person name="Land M."/>
            <person name="Davenport K.W."/>
            <person name="Woyke T."/>
            <person name="Haggblom M.M."/>
        </authorList>
    </citation>
    <scope>NUCLEOTIDE SEQUENCE</scope>
    <source>
        <strain evidence="2">ATCC BAA-1853 / DSM 23119 / SP1PR4</strain>
    </source>
</reference>
<organism evidence="1 2">
    <name type="scientific">Terriglobus saanensis (strain ATCC BAA-1853 / DSM 23119 / SP1PR4)</name>
    <dbReference type="NCBI Taxonomy" id="401053"/>
    <lineage>
        <taxon>Bacteria</taxon>
        <taxon>Pseudomonadati</taxon>
        <taxon>Acidobacteriota</taxon>
        <taxon>Terriglobia</taxon>
        <taxon>Terriglobales</taxon>
        <taxon>Acidobacteriaceae</taxon>
        <taxon>Terriglobus</taxon>
    </lineage>
</organism>
<dbReference type="Pfam" id="PF14052">
    <property type="entry name" value="Caps_assemb_Wzi"/>
    <property type="match status" value="1"/>
</dbReference>
<dbReference type="InterPro" id="IPR038636">
    <property type="entry name" value="Wzi_sf"/>
</dbReference>
<dbReference type="InterPro" id="IPR026950">
    <property type="entry name" value="Caps_assemb_Wzi"/>
</dbReference>
<evidence type="ECO:0008006" key="3">
    <source>
        <dbReference type="Google" id="ProtNLM"/>
    </source>
</evidence>
<dbReference type="Gene3D" id="2.40.160.130">
    <property type="entry name" value="Capsule assembly protein Wzi"/>
    <property type="match status" value="1"/>
</dbReference>
<dbReference type="STRING" id="401053.AciPR4_2610"/>
<protein>
    <recommendedName>
        <fullName evidence="3">Capsule assembly protein Wzi</fullName>
    </recommendedName>
</protein>
<proteinExistence type="predicted"/>
<dbReference type="KEGG" id="tsa:AciPR4_2610"/>
<accession>E8V140</accession>
<dbReference type="Proteomes" id="UP000006844">
    <property type="component" value="Chromosome"/>
</dbReference>
<name>E8V140_TERSS</name>
<evidence type="ECO:0000313" key="1">
    <source>
        <dbReference type="EMBL" id="ADV83388.1"/>
    </source>
</evidence>